<dbReference type="Proteomes" id="UP000295814">
    <property type="component" value="Unassembled WGS sequence"/>
</dbReference>
<dbReference type="AlphaFoldDB" id="A0A562YCI2"/>
<dbReference type="OrthoDB" id="1445018at2"/>
<protein>
    <submittedName>
        <fullName evidence="2">Uncharacterized protein</fullName>
    </submittedName>
</protein>
<evidence type="ECO:0000313" key="2">
    <source>
        <dbReference type="EMBL" id="TWO32167.1"/>
    </source>
</evidence>
<dbReference type="RefSeq" id="WP_133356427.1">
    <property type="nucleotide sequence ID" value="NZ_SMZJ02000005.1"/>
</dbReference>
<dbReference type="EMBL" id="SMZJ02000005">
    <property type="protein sequence ID" value="TWO32167.1"/>
    <property type="molecule type" value="Genomic_DNA"/>
</dbReference>
<sequence>MKISISVLLILNCFFVQAQIDKIKLPEGIDEIKINYTTPIFSVYIDKKNNVFVENDLVEIGQIGKILQYFKYKIPEEHIPFVHVFIYGDKRAKYLTIDRVKTEVASSGIFNLLYKTGSVEDTDILKGVRFKNHFSFFRVNFIEKKITKKEEQEIERRRDSLKQIENKTGESMFFFTPPPPPLHWAWDFMERLYTDQQEIIDEILADRRFSCIRITNHGIKIDKMILSFSELPEIEKLFLSNEVLLVNFDEDLVYENYFKMISILRDFERKNKNKHIPLFAEISSEIEEIHKKANVKICN</sequence>
<feature type="chain" id="PRO_5023105147" evidence="1">
    <location>
        <begin position="19"/>
        <end position="299"/>
    </location>
</feature>
<keyword evidence="1" id="KW-0732">Signal</keyword>
<gene>
    <name evidence="2" type="ORF">E1J38_010090</name>
</gene>
<keyword evidence="3" id="KW-1185">Reference proteome</keyword>
<evidence type="ECO:0000313" key="3">
    <source>
        <dbReference type="Proteomes" id="UP000295814"/>
    </source>
</evidence>
<reference evidence="2 3" key="1">
    <citation type="submission" date="2019-07" db="EMBL/GenBank/DDBJ databases">
        <title>Seonamhaeicola sp. W255 draft genome.</title>
        <authorList>
            <person name="Zhang X.-Y."/>
            <person name="Zhang R."/>
            <person name="Zhong Y.-L."/>
            <person name="Du Z.-J."/>
        </authorList>
    </citation>
    <scope>NUCLEOTIDE SEQUENCE [LARGE SCALE GENOMIC DNA]</scope>
    <source>
        <strain evidence="2 3">W255</strain>
    </source>
</reference>
<comment type="caution">
    <text evidence="2">The sequence shown here is derived from an EMBL/GenBank/DDBJ whole genome shotgun (WGS) entry which is preliminary data.</text>
</comment>
<name>A0A562YCI2_9FLAO</name>
<organism evidence="2 3">
    <name type="scientific">Seonamhaeicola sediminis</name>
    <dbReference type="NCBI Taxonomy" id="2528206"/>
    <lineage>
        <taxon>Bacteria</taxon>
        <taxon>Pseudomonadati</taxon>
        <taxon>Bacteroidota</taxon>
        <taxon>Flavobacteriia</taxon>
        <taxon>Flavobacteriales</taxon>
        <taxon>Flavobacteriaceae</taxon>
    </lineage>
</organism>
<feature type="signal peptide" evidence="1">
    <location>
        <begin position="1"/>
        <end position="18"/>
    </location>
</feature>
<evidence type="ECO:0000256" key="1">
    <source>
        <dbReference type="SAM" id="SignalP"/>
    </source>
</evidence>
<accession>A0A562YCI2</accession>
<proteinExistence type="predicted"/>